<accession>A0A014NB47</accession>
<reference evidence="2 3" key="1">
    <citation type="submission" date="2014-02" db="EMBL/GenBank/DDBJ databases">
        <title>The genome sequence of the entomopathogenic fungus Metarhizium robertsii ARSEF 2575.</title>
        <authorList>
            <person name="Giuliano Garisto Donzelli B."/>
            <person name="Roe B.A."/>
            <person name="Macmil S.L."/>
            <person name="Krasnoff S.B."/>
            <person name="Gibson D.M."/>
        </authorList>
    </citation>
    <scope>NUCLEOTIDE SEQUENCE [LARGE SCALE GENOMIC DNA]</scope>
    <source>
        <strain evidence="2 3">ARSEF 2575</strain>
    </source>
</reference>
<dbReference type="OrthoDB" id="165382at2759"/>
<protein>
    <recommendedName>
        <fullName evidence="1">F-box domain-containing protein</fullName>
    </recommendedName>
</protein>
<dbReference type="Proteomes" id="UP000030151">
    <property type="component" value="Unassembled WGS sequence"/>
</dbReference>
<evidence type="ECO:0000313" key="3">
    <source>
        <dbReference type="Proteomes" id="UP000030151"/>
    </source>
</evidence>
<evidence type="ECO:0000259" key="1">
    <source>
        <dbReference type="PROSITE" id="PS50181"/>
    </source>
</evidence>
<gene>
    <name evidence="2" type="ORF">X797_008626</name>
</gene>
<organism evidence="2 3">
    <name type="scientific">Metarhizium robertsii</name>
    <dbReference type="NCBI Taxonomy" id="568076"/>
    <lineage>
        <taxon>Eukaryota</taxon>
        <taxon>Fungi</taxon>
        <taxon>Dikarya</taxon>
        <taxon>Ascomycota</taxon>
        <taxon>Pezizomycotina</taxon>
        <taxon>Sordariomycetes</taxon>
        <taxon>Hypocreomycetidae</taxon>
        <taxon>Hypocreales</taxon>
        <taxon>Clavicipitaceae</taxon>
        <taxon>Metarhizium</taxon>
    </lineage>
</organism>
<comment type="caution">
    <text evidence="2">The sequence shown here is derived from an EMBL/GenBank/DDBJ whole genome shotgun (WGS) entry which is preliminary data.</text>
</comment>
<feature type="domain" description="F-box" evidence="1">
    <location>
        <begin position="55"/>
        <end position="101"/>
    </location>
</feature>
<dbReference type="SUPFAM" id="SSF81383">
    <property type="entry name" value="F-box domain"/>
    <property type="match status" value="1"/>
</dbReference>
<sequence>MSALFESHQADAVLRVAAYNRLDFKFALIGSPSSEHKPIRTSIVEAFPSSATAKIGLLERLPTELVWKVCAALDVRSCFRLRQTNRRARQYVSGMHEYRTVARHALESLWAVLRTGISPHVTISALYQALCTRGCQICGAEFGGFLFLLTVTRCCFNCIELSSRLGVVSLADVAEGAGVSRHTLQRRLPVLRTLPGTYTMERNTWKRRISAVSCDQAADALTMLGVSRDTAASVLSGIGEMRMGRYMASTPLPLFHRATAQVEHGVCCKGCRIALEDKLYGQMVVQGLDDESVDLWNRSDQLYSRQGYLNHFPTCPQSINLWRSSQGGTVAVDEPEFTRRRGYMETWLHGPSMYMTEPHDNPYSATYTTMDLGGPEIAISHFIRQ</sequence>
<proteinExistence type="predicted"/>
<dbReference type="HOGENOM" id="CLU_040048_1_0_1"/>
<dbReference type="PROSITE" id="PS50181">
    <property type="entry name" value="FBOX"/>
    <property type="match status" value="1"/>
</dbReference>
<dbReference type="InterPro" id="IPR036047">
    <property type="entry name" value="F-box-like_dom_sf"/>
</dbReference>
<dbReference type="AlphaFoldDB" id="A0A014NB47"/>
<dbReference type="InterPro" id="IPR001810">
    <property type="entry name" value="F-box_dom"/>
</dbReference>
<dbReference type="CDD" id="cd09917">
    <property type="entry name" value="F-box_SF"/>
    <property type="match status" value="1"/>
</dbReference>
<dbReference type="EMBL" id="JELW01000028">
    <property type="protein sequence ID" value="EXU98236.1"/>
    <property type="molecule type" value="Genomic_DNA"/>
</dbReference>
<evidence type="ECO:0000313" key="2">
    <source>
        <dbReference type="EMBL" id="EXU98236.1"/>
    </source>
</evidence>
<name>A0A014NB47_9HYPO</name>